<sequence>MDEGKLVDQKLRRKVNEKKMMNEITPTKIKTEVVMPHI</sequence>
<comment type="caution">
    <text evidence="1">The sequence shown here is derived from an EMBL/GenBank/DDBJ whole genome shotgun (WGS) entry which is preliminary data.</text>
</comment>
<reference evidence="1" key="1">
    <citation type="submission" date="2020-09" db="EMBL/GenBank/DDBJ databases">
        <title>Genome-Enabled Discovery of Anthraquinone Biosynthesis in Senna tora.</title>
        <authorList>
            <person name="Kang S.-H."/>
            <person name="Pandey R.P."/>
            <person name="Lee C.-M."/>
            <person name="Sim J.-S."/>
            <person name="Jeong J.-T."/>
            <person name="Choi B.-S."/>
            <person name="Jung M."/>
            <person name="Ginzburg D."/>
            <person name="Zhao K."/>
            <person name="Won S.Y."/>
            <person name="Oh T.-J."/>
            <person name="Yu Y."/>
            <person name="Kim N.-H."/>
            <person name="Lee O.R."/>
            <person name="Lee T.-H."/>
            <person name="Bashyal P."/>
            <person name="Kim T.-S."/>
            <person name="Lee W.-H."/>
            <person name="Kawkins C."/>
            <person name="Kim C.-K."/>
            <person name="Kim J.S."/>
            <person name="Ahn B.O."/>
            <person name="Rhee S.Y."/>
            <person name="Sohng J.K."/>
        </authorList>
    </citation>
    <scope>NUCLEOTIDE SEQUENCE</scope>
    <source>
        <tissue evidence="1">Leaf</tissue>
    </source>
</reference>
<dbReference type="AlphaFoldDB" id="A0A834W7B7"/>
<name>A0A834W7B7_9FABA</name>
<gene>
    <name evidence="1" type="ORF">G2W53_032044</name>
</gene>
<protein>
    <submittedName>
        <fullName evidence="1">Uncharacterized protein</fullName>
    </submittedName>
</protein>
<dbReference type="Proteomes" id="UP000634136">
    <property type="component" value="Unassembled WGS sequence"/>
</dbReference>
<keyword evidence="2" id="KW-1185">Reference proteome</keyword>
<evidence type="ECO:0000313" key="2">
    <source>
        <dbReference type="Proteomes" id="UP000634136"/>
    </source>
</evidence>
<dbReference type="EMBL" id="JAAIUW010000010">
    <property type="protein sequence ID" value="KAF7811068.1"/>
    <property type="molecule type" value="Genomic_DNA"/>
</dbReference>
<organism evidence="1 2">
    <name type="scientific">Senna tora</name>
    <dbReference type="NCBI Taxonomy" id="362788"/>
    <lineage>
        <taxon>Eukaryota</taxon>
        <taxon>Viridiplantae</taxon>
        <taxon>Streptophyta</taxon>
        <taxon>Embryophyta</taxon>
        <taxon>Tracheophyta</taxon>
        <taxon>Spermatophyta</taxon>
        <taxon>Magnoliopsida</taxon>
        <taxon>eudicotyledons</taxon>
        <taxon>Gunneridae</taxon>
        <taxon>Pentapetalae</taxon>
        <taxon>rosids</taxon>
        <taxon>fabids</taxon>
        <taxon>Fabales</taxon>
        <taxon>Fabaceae</taxon>
        <taxon>Caesalpinioideae</taxon>
        <taxon>Cassia clade</taxon>
        <taxon>Senna</taxon>
    </lineage>
</organism>
<proteinExistence type="predicted"/>
<evidence type="ECO:0000313" key="1">
    <source>
        <dbReference type="EMBL" id="KAF7811068.1"/>
    </source>
</evidence>
<accession>A0A834W7B7</accession>